<evidence type="ECO:0000313" key="2">
    <source>
        <dbReference type="WBParaSite" id="ES5_v2.g7911.t1"/>
    </source>
</evidence>
<name>A0AC34GTA1_9BILA</name>
<accession>A0AC34GTA1</accession>
<evidence type="ECO:0000313" key="1">
    <source>
        <dbReference type="Proteomes" id="UP000887579"/>
    </source>
</evidence>
<protein>
    <submittedName>
        <fullName evidence="2">GPI inositol-deacylase</fullName>
    </submittedName>
</protein>
<reference evidence="2" key="1">
    <citation type="submission" date="2022-11" db="UniProtKB">
        <authorList>
            <consortium name="WormBaseParasite"/>
        </authorList>
    </citation>
    <scope>IDENTIFICATION</scope>
</reference>
<dbReference type="WBParaSite" id="ES5_v2.g7911.t1">
    <property type="protein sequence ID" value="ES5_v2.g7911.t1"/>
    <property type="gene ID" value="ES5_v2.g7911"/>
</dbReference>
<sequence length="763" mass="87350">MAFRYFYIITVILLIKFSNAFKWNPFASSDLNACNMTFMWRYPMYMDVGFEHNFKGYSLLLYGEGLYVQKFLQDKKVNGLPIIFVPGNAGSAKQARSIGSVLQNKTDLRNTPFHFDVFTLNFNEQFSGLSSSFLLKQADFLEASVKFVLKMYEKPPPGIIFIGHSMGGIVIREVVRRPSFDMNKVSLILTFATPHLKPPIIVDSGMYKLWRDIEMSWNETRITSSHIRLVSISSGLKDELISETLTRSDNPTVYHFVTTGIDRVWVEADHQCIVWCNQLVRHTSRLIFYYAENMESFRKNIDSTIQMFYSGVGRPLHPILPKGEVADATVCPENEACYEKGIVNISKAAGTIILAIGKVSNYQLITSQQQNSCSLKNRYLSENSFYNIIESKECNDVPLLVNTNASKLWIINSSQIYLSPLTLQSAIFQHAEARRFSVSKGIRRLKIHFSQVTQTSVFVVSIIRKCTDGDFRAIFDIDGVQRFDEILPKEKNQRIIRILSHSGKSGILTFFDTEKCSYDIKVEQDWKNTVKLALLEWVSILPGLIFCCLCFFVYIATKIQNTFIVFAMTGISTAAGSPLLFKNLPYVIFFTAFTTAFLIYQISSTTNRFLSKKRATRRPPSIYWDICFIILCLSLSLFLHPFIGSLMAALITSIQNRSTPSISSPFKLFFIILISIPGIIYLIEVIKHSGDMQYPWDYFTIASFFFIFSSFFAFYRHYRIFLICFATAIPLIWFDFTSHLVAIDFQTSIAALIYAWSLKKDIN</sequence>
<dbReference type="Proteomes" id="UP000887579">
    <property type="component" value="Unplaced"/>
</dbReference>
<organism evidence="1 2">
    <name type="scientific">Panagrolaimus sp. ES5</name>
    <dbReference type="NCBI Taxonomy" id="591445"/>
    <lineage>
        <taxon>Eukaryota</taxon>
        <taxon>Metazoa</taxon>
        <taxon>Ecdysozoa</taxon>
        <taxon>Nematoda</taxon>
        <taxon>Chromadorea</taxon>
        <taxon>Rhabditida</taxon>
        <taxon>Tylenchina</taxon>
        <taxon>Panagrolaimomorpha</taxon>
        <taxon>Panagrolaimoidea</taxon>
        <taxon>Panagrolaimidae</taxon>
        <taxon>Panagrolaimus</taxon>
    </lineage>
</organism>
<proteinExistence type="predicted"/>